<proteinExistence type="predicted"/>
<accession>A0A3B0VZL1</accession>
<gene>
    <name evidence="1" type="ORF">MNBD_GAMMA03-130</name>
</gene>
<dbReference type="AlphaFoldDB" id="A0A3B0VZL1"/>
<dbReference type="EMBL" id="UOFC01000063">
    <property type="protein sequence ID" value="VAW45603.1"/>
    <property type="molecule type" value="Genomic_DNA"/>
</dbReference>
<sequence>MIRILLIVKLVTANSLIFSQHTSINTTIMQAEANPIELKMPSIVGPNLYELYTDARLYVTHVYVNGVERELRNAAGNGMTYKNEHSFSGPMGYSNKTILNAYMHKGDNEIQVVFEPSSIITEIVNKGVQPLFIEDIFARALVVRGVLNESSLGISTEDIDKLLVIDHPKADVLGDKLVKNISQERINEPVKIIFTINVPESEIEHRGQLQYCKGDFRASYNFTANLVLNGTPILHIENNKSTIIEPFNKIVQPLNNTLELQVLSINDTTKETYFEYYLNYEMEDIIKKIGLEPTYNYVSFGDFFNRLHLPLWTLTIDKEGNYKLSFDFLTEK</sequence>
<protein>
    <submittedName>
        <fullName evidence="1">Uncharacterized protein</fullName>
    </submittedName>
</protein>
<evidence type="ECO:0000313" key="1">
    <source>
        <dbReference type="EMBL" id="VAW45603.1"/>
    </source>
</evidence>
<organism evidence="1">
    <name type="scientific">hydrothermal vent metagenome</name>
    <dbReference type="NCBI Taxonomy" id="652676"/>
    <lineage>
        <taxon>unclassified sequences</taxon>
        <taxon>metagenomes</taxon>
        <taxon>ecological metagenomes</taxon>
    </lineage>
</organism>
<reference evidence="1" key="1">
    <citation type="submission" date="2018-06" db="EMBL/GenBank/DDBJ databases">
        <authorList>
            <person name="Zhirakovskaya E."/>
        </authorList>
    </citation>
    <scope>NUCLEOTIDE SEQUENCE</scope>
</reference>
<name>A0A3B0VZL1_9ZZZZ</name>